<dbReference type="Gene3D" id="1.10.260.40">
    <property type="entry name" value="lambda repressor-like DNA-binding domains"/>
    <property type="match status" value="1"/>
</dbReference>
<dbReference type="SUPFAM" id="SSF47413">
    <property type="entry name" value="lambda repressor-like DNA-binding domains"/>
    <property type="match status" value="1"/>
</dbReference>
<evidence type="ECO:0000256" key="4">
    <source>
        <dbReference type="SAM" id="MobiDB-lite"/>
    </source>
</evidence>
<dbReference type="GO" id="GO:0003677">
    <property type="term" value="F:DNA binding"/>
    <property type="evidence" value="ECO:0007669"/>
    <property type="project" value="UniProtKB-KW"/>
</dbReference>
<feature type="region of interest" description="Disordered" evidence="4">
    <location>
        <begin position="1"/>
        <end position="22"/>
    </location>
</feature>
<organism evidence="6 7">
    <name type="scientific">Actinomyces israelii</name>
    <dbReference type="NCBI Taxonomy" id="1659"/>
    <lineage>
        <taxon>Bacteria</taxon>
        <taxon>Bacillati</taxon>
        <taxon>Actinomycetota</taxon>
        <taxon>Actinomycetes</taxon>
        <taxon>Actinomycetales</taxon>
        <taxon>Actinomycetaceae</taxon>
        <taxon>Actinomyces</taxon>
    </lineage>
</organism>
<dbReference type="CDD" id="cd06267">
    <property type="entry name" value="PBP1_LacI_sugar_binding-like"/>
    <property type="match status" value="1"/>
</dbReference>
<dbReference type="PANTHER" id="PTHR30146">
    <property type="entry name" value="LACI-RELATED TRANSCRIPTIONAL REPRESSOR"/>
    <property type="match status" value="1"/>
</dbReference>
<dbReference type="Gene3D" id="3.40.50.2300">
    <property type="match status" value="2"/>
</dbReference>
<dbReference type="PANTHER" id="PTHR30146:SF109">
    <property type="entry name" value="HTH-TYPE TRANSCRIPTIONAL REGULATOR GALS"/>
    <property type="match status" value="1"/>
</dbReference>
<dbReference type="InterPro" id="IPR046335">
    <property type="entry name" value="LacI/GalR-like_sensor"/>
</dbReference>
<dbReference type="InterPro" id="IPR028082">
    <property type="entry name" value="Peripla_BP_I"/>
</dbReference>
<feature type="domain" description="HTH lacI-type" evidence="5">
    <location>
        <begin position="23"/>
        <end position="77"/>
    </location>
</feature>
<reference evidence="6" key="1">
    <citation type="submission" date="2022-10" db="EMBL/GenBank/DDBJ databases">
        <title>Genome sequence of Actinomyces israelii ATCC 10048.</title>
        <authorList>
            <person name="Watt R.M."/>
            <person name="Tong W.M."/>
        </authorList>
    </citation>
    <scope>NUCLEOTIDE SEQUENCE</scope>
    <source>
        <strain evidence="6">ATCC 10048</strain>
    </source>
</reference>
<evidence type="ECO:0000256" key="2">
    <source>
        <dbReference type="ARBA" id="ARBA00023125"/>
    </source>
</evidence>
<dbReference type="CDD" id="cd01392">
    <property type="entry name" value="HTH_LacI"/>
    <property type="match status" value="1"/>
</dbReference>
<gene>
    <name evidence="6" type="ORF">OHJ16_04635</name>
</gene>
<sequence length="380" mass="40311">MAATPLTPLTPPTPRADEPRRRPTMKEVAALAGVGTKTVSRVVNGEPLVSESTSQRVWAAVRELDYHVDLRAGSLRRPGGATHTIALLVSSVANPFAGEVHRGVEDVARERDVAVIASSLDEDPEREARAVKDSMRRHVDGIIVDTVSSGGSALGSILDLGVPVVFVDRVPRGVEADCVTSDTREAAARATRHMLAHGHRRLALLTEPLTVPTAAERRRGFLDALGEGGLSRDDVVSATGLTGAAAAEKALSLMLRSADPPTAVFSAQNLVTEGALHALWRAGVQHAVAHVGFDDIPLADLLDPALTVVRQDPRRMGRLAAERLFRRLQGPLAPERLVVPTELIVRGSGEIRWPAREPARGGSGPTARASAGPDPTRSEP</sequence>
<dbReference type="RefSeq" id="WP_268916945.1">
    <property type="nucleotide sequence ID" value="NZ_CP124548.1"/>
</dbReference>
<dbReference type="EMBL" id="JAPTMY010000007">
    <property type="protein sequence ID" value="MCZ0857328.1"/>
    <property type="molecule type" value="Genomic_DNA"/>
</dbReference>
<keyword evidence="2 6" id="KW-0238">DNA-binding</keyword>
<evidence type="ECO:0000256" key="1">
    <source>
        <dbReference type="ARBA" id="ARBA00023015"/>
    </source>
</evidence>
<dbReference type="Pfam" id="PF13377">
    <property type="entry name" value="Peripla_BP_3"/>
    <property type="match status" value="1"/>
</dbReference>
<keyword evidence="1" id="KW-0805">Transcription regulation</keyword>
<dbReference type="SMART" id="SM00354">
    <property type="entry name" value="HTH_LACI"/>
    <property type="match status" value="1"/>
</dbReference>
<comment type="caution">
    <text evidence="6">The sequence shown here is derived from an EMBL/GenBank/DDBJ whole genome shotgun (WGS) entry which is preliminary data.</text>
</comment>
<evidence type="ECO:0000313" key="7">
    <source>
        <dbReference type="Proteomes" id="UP001072034"/>
    </source>
</evidence>
<dbReference type="Proteomes" id="UP001072034">
    <property type="component" value="Unassembled WGS sequence"/>
</dbReference>
<keyword evidence="3" id="KW-0804">Transcription</keyword>
<protein>
    <submittedName>
        <fullName evidence="6">LacI family DNA-binding transcriptional regulator</fullName>
    </submittedName>
</protein>
<dbReference type="InterPro" id="IPR000843">
    <property type="entry name" value="HTH_LacI"/>
</dbReference>
<dbReference type="Pfam" id="PF00356">
    <property type="entry name" value="LacI"/>
    <property type="match status" value="1"/>
</dbReference>
<evidence type="ECO:0000313" key="6">
    <source>
        <dbReference type="EMBL" id="MCZ0857328.1"/>
    </source>
</evidence>
<dbReference type="PROSITE" id="PS00356">
    <property type="entry name" value="HTH_LACI_1"/>
    <property type="match status" value="1"/>
</dbReference>
<proteinExistence type="predicted"/>
<keyword evidence="7" id="KW-1185">Reference proteome</keyword>
<evidence type="ECO:0000256" key="3">
    <source>
        <dbReference type="ARBA" id="ARBA00023163"/>
    </source>
</evidence>
<name>A0ABT4I898_9ACTO</name>
<evidence type="ECO:0000259" key="5">
    <source>
        <dbReference type="PROSITE" id="PS50932"/>
    </source>
</evidence>
<feature type="region of interest" description="Disordered" evidence="4">
    <location>
        <begin position="354"/>
        <end position="380"/>
    </location>
</feature>
<dbReference type="InterPro" id="IPR010982">
    <property type="entry name" value="Lambda_DNA-bd_dom_sf"/>
</dbReference>
<dbReference type="PROSITE" id="PS50932">
    <property type="entry name" value="HTH_LACI_2"/>
    <property type="match status" value="1"/>
</dbReference>
<accession>A0ABT4I898</accession>
<dbReference type="SUPFAM" id="SSF53822">
    <property type="entry name" value="Periplasmic binding protein-like I"/>
    <property type="match status" value="1"/>
</dbReference>